<dbReference type="Proteomes" id="UP000799118">
    <property type="component" value="Unassembled WGS sequence"/>
</dbReference>
<accession>A0A6A4GTX2</accession>
<reference evidence="1" key="1">
    <citation type="journal article" date="2019" name="Environ. Microbiol.">
        <title>Fungal ecological strategies reflected in gene transcription - a case study of two litter decomposers.</title>
        <authorList>
            <person name="Barbi F."/>
            <person name="Kohler A."/>
            <person name="Barry K."/>
            <person name="Baskaran P."/>
            <person name="Daum C."/>
            <person name="Fauchery L."/>
            <person name="Ihrmark K."/>
            <person name="Kuo A."/>
            <person name="LaButti K."/>
            <person name="Lipzen A."/>
            <person name="Morin E."/>
            <person name="Grigoriev I.V."/>
            <person name="Henrissat B."/>
            <person name="Lindahl B."/>
            <person name="Martin F."/>
        </authorList>
    </citation>
    <scope>NUCLEOTIDE SEQUENCE</scope>
    <source>
        <strain evidence="1">JB14</strain>
    </source>
</reference>
<dbReference type="EMBL" id="ML769704">
    <property type="protein sequence ID" value="KAE9389252.1"/>
    <property type="molecule type" value="Genomic_DNA"/>
</dbReference>
<sequence length="183" mass="20930">MHQKYQEIKKRNAARNLLSRVHLHLSFLRLQLIPLIAQKFTTRRQIASVMLETALSANDRDGVELWSFVLRCVTQLTEDGMSEEEDTVEGDEPVKAVLGIDFRHLAVRDLMQMVDDTRTGDSLGPFVRAGRRRIRRVNHPSVVKRKPKAGISPSFYRPEYLAQMRQGVVPAVAVGEQDWPISR</sequence>
<dbReference type="OrthoDB" id="2874374at2759"/>
<keyword evidence="2" id="KW-1185">Reference proteome</keyword>
<protein>
    <submittedName>
        <fullName evidence="1">Uncharacterized protein</fullName>
    </submittedName>
</protein>
<name>A0A6A4GTX2_9AGAR</name>
<organism evidence="1 2">
    <name type="scientific">Gymnopus androsaceus JB14</name>
    <dbReference type="NCBI Taxonomy" id="1447944"/>
    <lineage>
        <taxon>Eukaryota</taxon>
        <taxon>Fungi</taxon>
        <taxon>Dikarya</taxon>
        <taxon>Basidiomycota</taxon>
        <taxon>Agaricomycotina</taxon>
        <taxon>Agaricomycetes</taxon>
        <taxon>Agaricomycetidae</taxon>
        <taxon>Agaricales</taxon>
        <taxon>Marasmiineae</taxon>
        <taxon>Omphalotaceae</taxon>
        <taxon>Gymnopus</taxon>
    </lineage>
</organism>
<gene>
    <name evidence="1" type="ORF">BT96DRAFT_835148</name>
</gene>
<evidence type="ECO:0000313" key="2">
    <source>
        <dbReference type="Proteomes" id="UP000799118"/>
    </source>
</evidence>
<evidence type="ECO:0000313" key="1">
    <source>
        <dbReference type="EMBL" id="KAE9389252.1"/>
    </source>
</evidence>
<dbReference type="AlphaFoldDB" id="A0A6A4GTX2"/>
<proteinExistence type="predicted"/>